<name>A0A6L6LBC0_9FIRM</name>
<sequence length="57" mass="7066">MFNRIKEFFRKKSEEKKLQEQRADELTEFFNSHRAQIKRLDEVRKKIQKDYPFSCGL</sequence>
<protein>
    <submittedName>
        <fullName evidence="1">Uncharacterized protein</fullName>
    </submittedName>
</protein>
<dbReference type="AlphaFoldDB" id="A0A6L6LBC0"/>
<organism evidence="1 2">
    <name type="scientific">Roseburia intestinalis</name>
    <dbReference type="NCBI Taxonomy" id="166486"/>
    <lineage>
        <taxon>Bacteria</taxon>
        <taxon>Bacillati</taxon>
        <taxon>Bacillota</taxon>
        <taxon>Clostridia</taxon>
        <taxon>Lachnospirales</taxon>
        <taxon>Lachnospiraceae</taxon>
        <taxon>Roseburia</taxon>
    </lineage>
</organism>
<reference evidence="1 2" key="1">
    <citation type="journal article" date="2019" name="Nat. Med.">
        <title>A library of human gut bacterial isolates paired with longitudinal multiomics data enables mechanistic microbiome research.</title>
        <authorList>
            <person name="Poyet M."/>
            <person name="Groussin M."/>
            <person name="Gibbons S.M."/>
            <person name="Avila-Pacheco J."/>
            <person name="Jiang X."/>
            <person name="Kearney S.M."/>
            <person name="Perrotta A.R."/>
            <person name="Berdy B."/>
            <person name="Zhao S."/>
            <person name="Lieberman T.D."/>
            <person name="Swanson P.K."/>
            <person name="Smith M."/>
            <person name="Roesemann S."/>
            <person name="Alexander J.E."/>
            <person name="Rich S.A."/>
            <person name="Livny J."/>
            <person name="Vlamakis H."/>
            <person name="Clish C."/>
            <person name="Bullock K."/>
            <person name="Deik A."/>
            <person name="Scott J."/>
            <person name="Pierce K.A."/>
            <person name="Xavier R.J."/>
            <person name="Alm E.J."/>
        </authorList>
    </citation>
    <scope>NUCLEOTIDE SEQUENCE [LARGE SCALE GENOMIC DNA]</scope>
    <source>
        <strain evidence="1 2">BIOML-A1</strain>
    </source>
</reference>
<comment type="caution">
    <text evidence="1">The sequence shown here is derived from an EMBL/GenBank/DDBJ whole genome shotgun (WGS) entry which is preliminary data.</text>
</comment>
<accession>A0A6L6LBC0</accession>
<dbReference type="RefSeq" id="WP_155220096.1">
    <property type="nucleotide sequence ID" value="NZ_WNAJ01000060.1"/>
</dbReference>
<evidence type="ECO:0000313" key="2">
    <source>
        <dbReference type="Proteomes" id="UP000478483"/>
    </source>
</evidence>
<dbReference type="EMBL" id="WNAJ01000060">
    <property type="protein sequence ID" value="MTR87296.1"/>
    <property type="molecule type" value="Genomic_DNA"/>
</dbReference>
<proteinExistence type="predicted"/>
<evidence type="ECO:0000313" key="1">
    <source>
        <dbReference type="EMBL" id="MTR87296.1"/>
    </source>
</evidence>
<dbReference type="Proteomes" id="UP000478483">
    <property type="component" value="Unassembled WGS sequence"/>
</dbReference>
<gene>
    <name evidence="1" type="ORF">GMD50_20290</name>
</gene>